<dbReference type="EMBL" id="HBIO01011327">
    <property type="protein sequence ID" value="CAE0463966.1"/>
    <property type="molecule type" value="Transcribed_RNA"/>
</dbReference>
<feature type="transmembrane region" description="Helical" evidence="1">
    <location>
        <begin position="108"/>
        <end position="127"/>
    </location>
</feature>
<organism evidence="2">
    <name type="scientific">Chaetoceros debilis</name>
    <dbReference type="NCBI Taxonomy" id="122233"/>
    <lineage>
        <taxon>Eukaryota</taxon>
        <taxon>Sar</taxon>
        <taxon>Stramenopiles</taxon>
        <taxon>Ochrophyta</taxon>
        <taxon>Bacillariophyta</taxon>
        <taxon>Coscinodiscophyceae</taxon>
        <taxon>Chaetocerotophycidae</taxon>
        <taxon>Chaetocerotales</taxon>
        <taxon>Chaetocerotaceae</taxon>
        <taxon>Chaetoceros</taxon>
    </lineage>
</organism>
<gene>
    <name evidence="2" type="ORF">CDEB00056_LOCUS8807</name>
</gene>
<keyword evidence="1" id="KW-0812">Transmembrane</keyword>
<accession>A0A7S3V8Q1</accession>
<reference evidence="2" key="1">
    <citation type="submission" date="2021-01" db="EMBL/GenBank/DDBJ databases">
        <authorList>
            <person name="Corre E."/>
            <person name="Pelletier E."/>
            <person name="Niang G."/>
            <person name="Scheremetjew M."/>
            <person name="Finn R."/>
            <person name="Kale V."/>
            <person name="Holt S."/>
            <person name="Cochrane G."/>
            <person name="Meng A."/>
            <person name="Brown T."/>
            <person name="Cohen L."/>
        </authorList>
    </citation>
    <scope>NUCLEOTIDE SEQUENCE</scope>
    <source>
        <strain evidence="2">MM31A-1</strain>
    </source>
</reference>
<evidence type="ECO:0000313" key="2">
    <source>
        <dbReference type="EMBL" id="CAE0463966.1"/>
    </source>
</evidence>
<dbReference type="AlphaFoldDB" id="A0A7S3V8Q1"/>
<keyword evidence="1" id="KW-1133">Transmembrane helix</keyword>
<protein>
    <submittedName>
        <fullName evidence="2">Uncharacterized protein</fullName>
    </submittedName>
</protein>
<keyword evidence="1" id="KW-0472">Membrane</keyword>
<proteinExistence type="predicted"/>
<evidence type="ECO:0000256" key="1">
    <source>
        <dbReference type="SAM" id="Phobius"/>
    </source>
</evidence>
<feature type="transmembrane region" description="Helical" evidence="1">
    <location>
        <begin position="18"/>
        <end position="36"/>
    </location>
</feature>
<sequence length="219" mass="24379">MVVPHTSIPFQTIRTADIILLLLVGTITEVLTRLLVRSFKVRSSREIKLREKLRLLRYETMKKRAQGPSAFVETAKLERRVLASEKEIKEMEEVKKARVVQIEKSVKYARIAMSVMVFVLYYGIPILTIDGLKASLDANNAKLLQSVKVAEGVAEDVAHATALMRNVIWPLGLVGPGMKLASIGLGELKYSSISALVVYWSAQATSGKVYDCLEALSFR</sequence>
<name>A0A7S3V8Q1_9STRA</name>